<reference evidence="4 5" key="1">
    <citation type="submission" date="2023-03" db="EMBL/GenBank/DDBJ databases">
        <title>Muricauda XX sp. nov. and Muricauda XXX sp. nov., two novel species isolated from Okinawa Trough.</title>
        <authorList>
            <person name="Cao W."/>
            <person name="Deng X."/>
        </authorList>
    </citation>
    <scope>NUCLEOTIDE SEQUENCE [LARGE SCALE GENOMIC DNA]</scope>
    <source>
        <strain evidence="4 5">81s02</strain>
    </source>
</reference>
<evidence type="ECO:0000256" key="1">
    <source>
        <dbReference type="SAM" id="SignalP"/>
    </source>
</evidence>
<dbReference type="InterPro" id="IPR002931">
    <property type="entry name" value="Transglutaminase-like"/>
</dbReference>
<feature type="chain" id="PRO_5047491766" evidence="1">
    <location>
        <begin position="19"/>
        <end position="633"/>
    </location>
</feature>
<evidence type="ECO:0000313" key="5">
    <source>
        <dbReference type="Proteomes" id="UP001217083"/>
    </source>
</evidence>
<proteinExistence type="predicted"/>
<evidence type="ECO:0000259" key="2">
    <source>
        <dbReference type="Pfam" id="PF01841"/>
    </source>
</evidence>
<dbReference type="Pfam" id="PF12969">
    <property type="entry name" value="DUF3857"/>
    <property type="match status" value="1"/>
</dbReference>
<name>A0ABT5XQF7_9FLAO</name>
<dbReference type="Gene3D" id="3.10.620.30">
    <property type="match status" value="1"/>
</dbReference>
<feature type="domain" description="DUF3857" evidence="3">
    <location>
        <begin position="53"/>
        <end position="186"/>
    </location>
</feature>
<dbReference type="InterPro" id="IPR024618">
    <property type="entry name" value="DUF3857"/>
</dbReference>
<gene>
    <name evidence="4" type="ORF">PY091_12510</name>
</gene>
<evidence type="ECO:0000259" key="3">
    <source>
        <dbReference type="Pfam" id="PF12969"/>
    </source>
</evidence>
<feature type="domain" description="Transglutaminase-like" evidence="2">
    <location>
        <begin position="271"/>
        <end position="375"/>
    </location>
</feature>
<dbReference type="EMBL" id="JARFVA010000004">
    <property type="protein sequence ID" value="MDF0708042.1"/>
    <property type="molecule type" value="Genomic_DNA"/>
</dbReference>
<dbReference type="InterPro" id="IPR038765">
    <property type="entry name" value="Papain-like_cys_pep_sf"/>
</dbReference>
<protein>
    <submittedName>
        <fullName evidence="4">DUF3857 domain-containing protein</fullName>
    </submittedName>
</protein>
<dbReference type="SUPFAM" id="SSF54001">
    <property type="entry name" value="Cysteine proteinases"/>
    <property type="match status" value="1"/>
</dbReference>
<feature type="signal peptide" evidence="1">
    <location>
        <begin position="1"/>
        <end position="18"/>
    </location>
</feature>
<dbReference type="Proteomes" id="UP001217083">
    <property type="component" value="Unassembled WGS sequence"/>
</dbReference>
<sequence length="633" mass="72509">MRLSFSILLFLWASITFSQEYSFDSIPKKLLDNADAVVRLDKMDVVVTARDQMKINAKRVVTVLNENGDRLVEAYTYYEKKDKVAELEAVVYNSKGQEIKKIKKRDFLDQSAIGGGTLYSDSRVLILNYTPTQYPYTIEFTKEYVTPNTAFAPNWSFLDNYRVSTENSEFSFVVECGIPFRHQEENFGPYNIDVTEITNGIVYKAKHLVALEREPLSPSFQDFTPIVKVALDKFHLEGVDGEATTWKELGSWINNELLSGRDKLDEATIARAKQLVAGLTDPLEKTRKIYNYVQENTRYISVQLGIGGWMPISASDVDRVKYGDCKGLTNYTKALLDAVGVDSYYTVVNAGSQQVNLDPNFPSMQGNHVFLNVPLEGSDIWLECTSQTTPVNHLGTFTDNRNVLKVTPQGGELVRTKKYRDEDNYQFTAAEFKVGIDKKISGKVKIVSKGTQYDNKYWRANNTRSEQEEFYKGYWNYVQNISLGNVDFHNDVDNIEFVEEVEFSAENYLSSAGDKLLLAPNLSNRNLGVPDRSRNRKLPLLIRRGYLDEDEFIIHLPDGYLPETWMLPVKEETKFGSYAISIESKEPGVILYKRRLLIKSGQYPKEDYKLYRDFRKKVARYDNAKIVLTRKES</sequence>
<dbReference type="Gene3D" id="2.60.40.3140">
    <property type="match status" value="1"/>
</dbReference>
<accession>A0ABT5XQF7</accession>
<keyword evidence="5" id="KW-1185">Reference proteome</keyword>
<evidence type="ECO:0000313" key="4">
    <source>
        <dbReference type="EMBL" id="MDF0708042.1"/>
    </source>
</evidence>
<dbReference type="Pfam" id="PF01841">
    <property type="entry name" value="Transglut_core"/>
    <property type="match status" value="1"/>
</dbReference>
<dbReference type="Gene3D" id="2.60.120.1130">
    <property type="match status" value="1"/>
</dbReference>
<dbReference type="RefSeq" id="WP_275650007.1">
    <property type="nucleotide sequence ID" value="NZ_JARFVA010000004.1"/>
</dbReference>
<comment type="caution">
    <text evidence="4">The sequence shown here is derived from an EMBL/GenBank/DDBJ whole genome shotgun (WGS) entry which is preliminary data.</text>
</comment>
<keyword evidence="1" id="KW-0732">Signal</keyword>
<organism evidence="4 5">
    <name type="scientific">Flagellimonas okinawensis</name>
    <dbReference type="NCBI Taxonomy" id="3031324"/>
    <lineage>
        <taxon>Bacteria</taxon>
        <taxon>Pseudomonadati</taxon>
        <taxon>Bacteroidota</taxon>
        <taxon>Flavobacteriia</taxon>
        <taxon>Flavobacteriales</taxon>
        <taxon>Flavobacteriaceae</taxon>
        <taxon>Flagellimonas</taxon>
    </lineage>
</organism>